<proteinExistence type="predicted"/>
<evidence type="ECO:0000256" key="1">
    <source>
        <dbReference type="SAM" id="MobiDB-lite"/>
    </source>
</evidence>
<gene>
    <name evidence="2" type="ORF">E2562_035936</name>
</gene>
<keyword evidence="3" id="KW-1185">Reference proteome</keyword>
<feature type="region of interest" description="Disordered" evidence="1">
    <location>
        <begin position="58"/>
        <end position="115"/>
    </location>
</feature>
<protein>
    <submittedName>
        <fullName evidence="2">Uncharacterized protein</fullName>
    </submittedName>
</protein>
<dbReference type="Proteomes" id="UP000479710">
    <property type="component" value="Unassembled WGS sequence"/>
</dbReference>
<comment type="caution">
    <text evidence="2">The sequence shown here is derived from an EMBL/GenBank/DDBJ whole genome shotgun (WGS) entry which is preliminary data.</text>
</comment>
<dbReference type="AlphaFoldDB" id="A0A6G1DSI0"/>
<feature type="region of interest" description="Disordered" evidence="1">
    <location>
        <begin position="1"/>
        <end position="27"/>
    </location>
</feature>
<reference evidence="2 3" key="1">
    <citation type="submission" date="2019-11" db="EMBL/GenBank/DDBJ databases">
        <title>Whole genome sequence of Oryza granulata.</title>
        <authorList>
            <person name="Li W."/>
        </authorList>
    </citation>
    <scope>NUCLEOTIDE SEQUENCE [LARGE SCALE GENOMIC DNA]</scope>
    <source>
        <strain evidence="3">cv. Menghai</strain>
        <tissue evidence="2">Leaf</tissue>
    </source>
</reference>
<name>A0A6G1DSI0_9ORYZ</name>
<accession>A0A6G1DSI0</accession>
<evidence type="ECO:0000313" key="3">
    <source>
        <dbReference type="Proteomes" id="UP000479710"/>
    </source>
</evidence>
<dbReference type="EMBL" id="SPHZ02000006">
    <property type="protein sequence ID" value="KAF0915376.1"/>
    <property type="molecule type" value="Genomic_DNA"/>
</dbReference>
<organism evidence="2 3">
    <name type="scientific">Oryza meyeriana var. granulata</name>
    <dbReference type="NCBI Taxonomy" id="110450"/>
    <lineage>
        <taxon>Eukaryota</taxon>
        <taxon>Viridiplantae</taxon>
        <taxon>Streptophyta</taxon>
        <taxon>Embryophyta</taxon>
        <taxon>Tracheophyta</taxon>
        <taxon>Spermatophyta</taxon>
        <taxon>Magnoliopsida</taxon>
        <taxon>Liliopsida</taxon>
        <taxon>Poales</taxon>
        <taxon>Poaceae</taxon>
        <taxon>BOP clade</taxon>
        <taxon>Oryzoideae</taxon>
        <taxon>Oryzeae</taxon>
        <taxon>Oryzinae</taxon>
        <taxon>Oryza</taxon>
        <taxon>Oryza meyeriana</taxon>
    </lineage>
</organism>
<feature type="compositionally biased region" description="Basic and acidic residues" evidence="1">
    <location>
        <begin position="81"/>
        <end position="106"/>
    </location>
</feature>
<dbReference type="OrthoDB" id="691906at2759"/>
<evidence type="ECO:0000313" key="2">
    <source>
        <dbReference type="EMBL" id="KAF0915376.1"/>
    </source>
</evidence>
<sequence length="176" mass="19534">MNIAGAKEVLEKNDGKPLTGSNSPRPTYGMAYKREIWMFATPIAWLCKIATFNIEHGQNSPNASEPRVTEEAAVPSEDGLNSDKEDKKAKKAEQEVADMAKGHTTEQVDDTGGATIPVVDAIPDEVVITYDKDHPKMDLGTMYPSMKEFRLALRQLATNEEFELGTEKTDKKRSQF</sequence>